<protein>
    <recommendedName>
        <fullName evidence="1">Conserved oligomeric Golgi complex subunit 3 N-terminal domain-containing protein</fullName>
    </recommendedName>
</protein>
<accession>A0AAD9GKA2</accession>
<comment type="caution">
    <text evidence="2">The sequence shown here is derived from an EMBL/GenBank/DDBJ whole genome shotgun (WGS) entry which is preliminary data.</text>
</comment>
<reference evidence="2" key="1">
    <citation type="journal article" date="2014" name="Nucleic Acids Res.">
        <title>The evolutionary dynamics of variant antigen genes in Babesia reveal a history of genomic innovation underlying host-parasite interaction.</title>
        <authorList>
            <person name="Jackson A.P."/>
            <person name="Otto T.D."/>
            <person name="Darby A."/>
            <person name="Ramaprasad A."/>
            <person name="Xia D."/>
            <person name="Echaide I.E."/>
            <person name="Farber M."/>
            <person name="Gahlot S."/>
            <person name="Gamble J."/>
            <person name="Gupta D."/>
            <person name="Gupta Y."/>
            <person name="Jackson L."/>
            <person name="Malandrin L."/>
            <person name="Malas T.B."/>
            <person name="Moussa E."/>
            <person name="Nair M."/>
            <person name="Reid A.J."/>
            <person name="Sanders M."/>
            <person name="Sharma J."/>
            <person name="Tracey A."/>
            <person name="Quail M.A."/>
            <person name="Weir W."/>
            <person name="Wastling J.M."/>
            <person name="Hall N."/>
            <person name="Willadsen P."/>
            <person name="Lingelbach K."/>
            <person name="Shiels B."/>
            <person name="Tait A."/>
            <person name="Berriman M."/>
            <person name="Allred D.R."/>
            <person name="Pain A."/>
        </authorList>
    </citation>
    <scope>NUCLEOTIDE SEQUENCE</scope>
    <source>
        <strain evidence="2">1802A</strain>
    </source>
</reference>
<dbReference type="AlphaFoldDB" id="A0AAD9GKA2"/>
<gene>
    <name evidence="2" type="ORF">X943_003534</name>
</gene>
<evidence type="ECO:0000313" key="2">
    <source>
        <dbReference type="EMBL" id="KAK1939808.1"/>
    </source>
</evidence>
<evidence type="ECO:0000259" key="1">
    <source>
        <dbReference type="Pfam" id="PF04136"/>
    </source>
</evidence>
<sequence>MENELADFSILWRNVGTFHDLSKVLCLDTSDTSEGYGYAWCRSYDSCGDATEDSTIGIDCKDLYENVRETEAIARLSRLRSHWDTLLFSAERKLDEIATLHEYCVRGLSDLTLKETTYCLNFKHVDQRFNELSARKKALSEKIAMVEEMYSHYAHYKCYTRTLDQIENNQFIKTIGASTSDSAEDGNADRSTEYDENVLVHTLTYVDRIAEKLNDMLPSIDASIDFFTIHSDYFNSDLFRYRYETMRTRVFSLIKLIFKELYNFANESCRNFTHFDIAEHYNKYRRIGRIIRNLNRYYTTQETELCNAEALQLQMYYITSRIKILNPLMLLKMESFDGIGSITSFFLMICNLEILTFKETFISDETYESLGTLVENVAFYFMEACKNQVNKLATSHDLRLALCNIRDMLITPILSSTNEVVLQPLLLKAQQIHQTIELTLLKSIQKDIASKLRSYDKEAYIIALCNDTEFECDWDHESLHVLRGSDLVGAGLYPPVCFAIGIVLTHADCLGAQHLNRIATEVLDAVKAALLDVQYAFGKQCQLTKPLLKINQDLFLMRNLQFVLKKLDAFFELDSFQTVNKLYENSENQFCSNVTSLLMGDFQEFSRKQKVHDEEEYTENLDAAKRRLAQKIPLIKQQLKYQLLAERFDSAYASIIAGVQEVAAQHSKKFALQPPTIPQDYDIETVEPPMGYILQL</sequence>
<dbReference type="Pfam" id="PF04136">
    <property type="entry name" value="COG3_N"/>
    <property type="match status" value="1"/>
</dbReference>
<dbReference type="Proteomes" id="UP001195914">
    <property type="component" value="Unassembled WGS sequence"/>
</dbReference>
<dbReference type="EMBL" id="JAHBMH010000007">
    <property type="protein sequence ID" value="KAK1939808.1"/>
    <property type="molecule type" value="Genomic_DNA"/>
</dbReference>
<evidence type="ECO:0000313" key="3">
    <source>
        <dbReference type="Proteomes" id="UP001195914"/>
    </source>
</evidence>
<reference evidence="2" key="2">
    <citation type="submission" date="2021-05" db="EMBL/GenBank/DDBJ databases">
        <authorList>
            <person name="Pain A."/>
        </authorList>
    </citation>
    <scope>NUCLEOTIDE SEQUENCE</scope>
    <source>
        <strain evidence="2">1802A</strain>
    </source>
</reference>
<feature type="domain" description="Conserved oligomeric Golgi complex subunit 3 N-terminal" evidence="1">
    <location>
        <begin position="211"/>
        <end position="259"/>
    </location>
</feature>
<keyword evidence="3" id="KW-1185">Reference proteome</keyword>
<name>A0AAD9GKA2_BABDI</name>
<organism evidence="2 3">
    <name type="scientific">Babesia divergens</name>
    <dbReference type="NCBI Taxonomy" id="32595"/>
    <lineage>
        <taxon>Eukaryota</taxon>
        <taxon>Sar</taxon>
        <taxon>Alveolata</taxon>
        <taxon>Apicomplexa</taxon>
        <taxon>Aconoidasida</taxon>
        <taxon>Piroplasmida</taxon>
        <taxon>Babesiidae</taxon>
        <taxon>Babesia</taxon>
    </lineage>
</organism>
<dbReference type="InterPro" id="IPR048320">
    <property type="entry name" value="COG3_N"/>
</dbReference>
<proteinExistence type="predicted"/>